<name>A0A0E0IIF4_ORYNI</name>
<dbReference type="Gramene" id="ONIVA09G06800.2">
    <property type="protein sequence ID" value="ONIVA09G06800.2"/>
    <property type="gene ID" value="ONIVA09G06800"/>
</dbReference>
<keyword evidence="2" id="KW-1185">Reference proteome</keyword>
<organism evidence="1">
    <name type="scientific">Oryza nivara</name>
    <name type="common">Indian wild rice</name>
    <name type="synonym">Oryza sativa f. spontanea</name>
    <dbReference type="NCBI Taxonomy" id="4536"/>
    <lineage>
        <taxon>Eukaryota</taxon>
        <taxon>Viridiplantae</taxon>
        <taxon>Streptophyta</taxon>
        <taxon>Embryophyta</taxon>
        <taxon>Tracheophyta</taxon>
        <taxon>Spermatophyta</taxon>
        <taxon>Magnoliopsida</taxon>
        <taxon>Liliopsida</taxon>
        <taxon>Poales</taxon>
        <taxon>Poaceae</taxon>
        <taxon>BOP clade</taxon>
        <taxon>Oryzoideae</taxon>
        <taxon>Oryzeae</taxon>
        <taxon>Oryzinae</taxon>
        <taxon>Oryza</taxon>
    </lineage>
</organism>
<proteinExistence type="predicted"/>
<protein>
    <submittedName>
        <fullName evidence="1">Uncharacterized protein</fullName>
    </submittedName>
</protein>
<evidence type="ECO:0000313" key="2">
    <source>
        <dbReference type="Proteomes" id="UP000006591"/>
    </source>
</evidence>
<dbReference type="EnsemblPlants" id="ONIVA09G06800.2">
    <property type="protein sequence ID" value="ONIVA09G06800.2"/>
    <property type="gene ID" value="ONIVA09G06800"/>
</dbReference>
<accession>A0A0E0IIF4</accession>
<reference evidence="1" key="2">
    <citation type="submission" date="2018-04" db="EMBL/GenBank/DDBJ databases">
        <title>OnivRS2 (Oryza nivara Reference Sequence Version 2).</title>
        <authorList>
            <person name="Zhang J."/>
            <person name="Kudrna D."/>
            <person name="Lee S."/>
            <person name="Talag J."/>
            <person name="Rajasekar S."/>
            <person name="Welchert J."/>
            <person name="Hsing Y.-I."/>
            <person name="Wing R.A."/>
        </authorList>
    </citation>
    <scope>NUCLEOTIDE SEQUENCE [LARGE SCALE GENOMIC DNA]</scope>
    <source>
        <strain evidence="1">SL10</strain>
    </source>
</reference>
<reference evidence="1" key="1">
    <citation type="submission" date="2015-04" db="UniProtKB">
        <authorList>
            <consortium name="EnsemblPlants"/>
        </authorList>
    </citation>
    <scope>IDENTIFICATION</scope>
    <source>
        <strain evidence="1">SL10</strain>
    </source>
</reference>
<evidence type="ECO:0000313" key="1">
    <source>
        <dbReference type="EnsemblPlants" id="ONIVA09G06800.2"/>
    </source>
</evidence>
<dbReference type="AlphaFoldDB" id="A0A0E0IIF4"/>
<sequence>MKRELDHLANFLQAAVDYKKNGFRAYNRNLPFYSSSYGTVMGGLLSDKFLDTNTSV</sequence>
<dbReference type="Proteomes" id="UP000006591">
    <property type="component" value="Chromosome 9"/>
</dbReference>